<dbReference type="EMBL" id="HBHT01001547">
    <property type="protein sequence ID" value="CAD9941448.1"/>
    <property type="molecule type" value="Transcribed_RNA"/>
</dbReference>
<sequence length="243" mass="27385">MKVISASEELMIPANKGLDKGYLYSTSPSNKVNSQDFDEFSLSSTISADNVPSKDPGTHPQERTVHFCESSNVVHENPLCKDDCSLLWHTAEELRHFKAAFSFMARMISHEGEGQDSLQHSQFYTGILENVYEACCYAENVSEDILTRQEKSCLAGLFSIDIGIGRLGLERRSVRKIGRDKQRRRTQLFCLVTTANIEDGLCREDDFFGRNMVAEQLRMQCEQVTLPSRVFAMQLAQAQSAIV</sequence>
<reference evidence="1" key="1">
    <citation type="submission" date="2021-01" db="EMBL/GenBank/DDBJ databases">
        <authorList>
            <person name="Corre E."/>
            <person name="Pelletier E."/>
            <person name="Niang G."/>
            <person name="Scheremetjew M."/>
            <person name="Finn R."/>
            <person name="Kale V."/>
            <person name="Holt S."/>
            <person name="Cochrane G."/>
            <person name="Meng A."/>
            <person name="Brown T."/>
            <person name="Cohen L."/>
        </authorList>
    </citation>
    <scope>NUCLEOTIDE SEQUENCE</scope>
    <source>
        <strain evidence="1">CCMP125</strain>
    </source>
</reference>
<evidence type="ECO:0000313" key="1">
    <source>
        <dbReference type="EMBL" id="CAD9941448.1"/>
    </source>
</evidence>
<accession>A0A7S2Y2K0</accession>
<protein>
    <submittedName>
        <fullName evidence="1">Uncharacterized protein</fullName>
    </submittedName>
</protein>
<organism evidence="1">
    <name type="scientific">Entomoneis paludosa</name>
    <dbReference type="NCBI Taxonomy" id="265537"/>
    <lineage>
        <taxon>Eukaryota</taxon>
        <taxon>Sar</taxon>
        <taxon>Stramenopiles</taxon>
        <taxon>Ochrophyta</taxon>
        <taxon>Bacillariophyta</taxon>
        <taxon>Bacillariophyceae</taxon>
        <taxon>Bacillariophycidae</taxon>
        <taxon>Entomoneidaceae</taxon>
        <taxon>Entomoneis</taxon>
    </lineage>
</organism>
<dbReference type="AlphaFoldDB" id="A0A7S2Y2K0"/>
<name>A0A7S2Y2K0_9STRA</name>
<proteinExistence type="predicted"/>
<gene>
    <name evidence="1" type="ORF">APAL1065_LOCUS986</name>
</gene>